<dbReference type="eggNOG" id="KOG2699">
    <property type="taxonomic scope" value="Eukaryota"/>
</dbReference>
<dbReference type="PhylomeDB" id="T1J1I1"/>
<dbReference type="Proteomes" id="UP000014500">
    <property type="component" value="Unassembled WGS sequence"/>
</dbReference>
<protein>
    <recommendedName>
        <fullName evidence="2">TUG ubiquitin-like domain-containing protein</fullName>
    </recommendedName>
</protein>
<dbReference type="PANTHER" id="PTHR46467">
    <property type="entry name" value="TETHER CONTAINING UBX DOMAIN FOR GLUT4"/>
    <property type="match status" value="1"/>
</dbReference>
<organism evidence="3 4">
    <name type="scientific">Strigamia maritima</name>
    <name type="common">European centipede</name>
    <name type="synonym">Geophilus maritimus</name>
    <dbReference type="NCBI Taxonomy" id="126957"/>
    <lineage>
        <taxon>Eukaryota</taxon>
        <taxon>Metazoa</taxon>
        <taxon>Ecdysozoa</taxon>
        <taxon>Arthropoda</taxon>
        <taxon>Myriapoda</taxon>
        <taxon>Chilopoda</taxon>
        <taxon>Pleurostigmophora</taxon>
        <taxon>Geophilomorpha</taxon>
        <taxon>Linotaeniidae</taxon>
        <taxon>Strigamia</taxon>
    </lineage>
</organism>
<reference evidence="4" key="1">
    <citation type="submission" date="2011-05" db="EMBL/GenBank/DDBJ databases">
        <authorList>
            <person name="Richards S.R."/>
            <person name="Qu J."/>
            <person name="Jiang H."/>
            <person name="Jhangiani S.N."/>
            <person name="Agravi P."/>
            <person name="Goodspeed R."/>
            <person name="Gross S."/>
            <person name="Mandapat C."/>
            <person name="Jackson L."/>
            <person name="Mathew T."/>
            <person name="Pu L."/>
            <person name="Thornton R."/>
            <person name="Saada N."/>
            <person name="Wilczek-Boney K.B."/>
            <person name="Lee S."/>
            <person name="Kovar C."/>
            <person name="Wu Y."/>
            <person name="Scherer S.E."/>
            <person name="Worley K.C."/>
            <person name="Muzny D.M."/>
            <person name="Gibbs R."/>
        </authorList>
    </citation>
    <scope>NUCLEOTIDE SEQUENCE</scope>
    <source>
        <strain evidence="4">Brora</strain>
    </source>
</reference>
<dbReference type="GO" id="GO:0005634">
    <property type="term" value="C:nucleus"/>
    <property type="evidence" value="ECO:0007669"/>
    <property type="project" value="TreeGrafter"/>
</dbReference>
<feature type="region of interest" description="Disordered" evidence="1">
    <location>
        <begin position="342"/>
        <end position="363"/>
    </location>
</feature>
<dbReference type="CDD" id="cd16105">
    <property type="entry name" value="Ubl_ASPSCR1_like"/>
    <property type="match status" value="1"/>
</dbReference>
<sequence>MSARTVVVLCPNGRRQQIKVTNNSTNLQILEDVCIKQGLKSEEFDLKHYNKILDPSSTVQFSNLPNNAQLELVDITKPRKEEDVKIALQLEDGQRFIHTFASSLTLWDVLDWFRSNENWQDTDQMPVCVYMRREISGKALLSTTSLRSLGLASGTGVIRLIYKPRLDDDASFIPNANTNLPMDSAVSSRQDVSDVIARPGCSKEKKVTSIEFDCQTSGQNISDSGPGLLSMTMADIELQLDKRKAFIFSLDDIEHVPSLVTAPPKRRLVAQVQLVSESLVPGANVYFGSDVGQVVLRPEMYARLTSPLDANREAILPRHDADFDNEQPMVDLTNEREHFQQPTASYDSVPANSPIGRTSVPPKWLKLRKK</sequence>
<dbReference type="GO" id="GO:0006886">
    <property type="term" value="P:intracellular protein transport"/>
    <property type="evidence" value="ECO:0007669"/>
    <property type="project" value="TreeGrafter"/>
</dbReference>
<proteinExistence type="predicted"/>
<keyword evidence="4" id="KW-1185">Reference proteome</keyword>
<dbReference type="CDD" id="cd17075">
    <property type="entry name" value="UBX1_UBXN9"/>
    <property type="match status" value="1"/>
</dbReference>
<dbReference type="InterPro" id="IPR029071">
    <property type="entry name" value="Ubiquitin-like_domsf"/>
</dbReference>
<evidence type="ECO:0000256" key="1">
    <source>
        <dbReference type="SAM" id="MobiDB-lite"/>
    </source>
</evidence>
<dbReference type="Pfam" id="PF11470">
    <property type="entry name" value="TUG-UBL1"/>
    <property type="match status" value="1"/>
</dbReference>
<name>T1J1I1_STRMM</name>
<evidence type="ECO:0000259" key="2">
    <source>
        <dbReference type="Pfam" id="PF11470"/>
    </source>
</evidence>
<dbReference type="EnsemblMetazoa" id="SMAR007400-RA">
    <property type="protein sequence ID" value="SMAR007400-PA"/>
    <property type="gene ID" value="SMAR007400"/>
</dbReference>
<dbReference type="GO" id="GO:0005737">
    <property type="term" value="C:cytoplasm"/>
    <property type="evidence" value="ECO:0007669"/>
    <property type="project" value="TreeGrafter"/>
</dbReference>
<dbReference type="STRING" id="126957.T1J1I1"/>
<dbReference type="Gene3D" id="3.10.20.90">
    <property type="entry name" value="Phosphatidylinositol 3-kinase Catalytic Subunit, Chain A, domain 1"/>
    <property type="match status" value="1"/>
</dbReference>
<feature type="domain" description="TUG ubiquitin-like" evidence="2">
    <location>
        <begin position="10"/>
        <end position="72"/>
    </location>
</feature>
<dbReference type="PANTHER" id="PTHR46467:SF1">
    <property type="entry name" value="TETHER CONTAINING UBX DOMAIN FOR GLUT4"/>
    <property type="match status" value="1"/>
</dbReference>
<reference evidence="3" key="2">
    <citation type="submission" date="2015-02" db="UniProtKB">
        <authorList>
            <consortium name="EnsemblMetazoa"/>
        </authorList>
    </citation>
    <scope>IDENTIFICATION</scope>
</reference>
<dbReference type="GO" id="GO:0012506">
    <property type="term" value="C:vesicle membrane"/>
    <property type="evidence" value="ECO:0007669"/>
    <property type="project" value="TreeGrafter"/>
</dbReference>
<dbReference type="AlphaFoldDB" id="T1J1I1"/>
<evidence type="ECO:0000313" key="4">
    <source>
        <dbReference type="Proteomes" id="UP000014500"/>
    </source>
</evidence>
<dbReference type="EMBL" id="JH431785">
    <property type="status" value="NOT_ANNOTATED_CDS"/>
    <property type="molecule type" value="Genomic_DNA"/>
</dbReference>
<dbReference type="InterPro" id="IPR059238">
    <property type="entry name" value="UBX1_UBXN9"/>
</dbReference>
<accession>T1J1I1</accession>
<dbReference type="InterPro" id="IPR021569">
    <property type="entry name" value="TUG-UBL1"/>
</dbReference>
<dbReference type="HOGENOM" id="CLU_748682_0_0_1"/>
<dbReference type="SUPFAM" id="SSF54236">
    <property type="entry name" value="Ubiquitin-like"/>
    <property type="match status" value="1"/>
</dbReference>
<evidence type="ECO:0000313" key="3">
    <source>
        <dbReference type="EnsemblMetazoa" id="SMAR007400-PA"/>
    </source>
</evidence>